<dbReference type="Pfam" id="PF00196">
    <property type="entry name" value="GerE"/>
    <property type="match status" value="1"/>
</dbReference>
<dbReference type="eggNOG" id="COG2771">
    <property type="taxonomic scope" value="Bacteria"/>
</dbReference>
<organism evidence="3">
    <name type="scientific">Moorella thermoacetica (strain ATCC 39073 / JCM 9320)</name>
    <dbReference type="NCBI Taxonomy" id="264732"/>
    <lineage>
        <taxon>Bacteria</taxon>
        <taxon>Bacillati</taxon>
        <taxon>Bacillota</taxon>
        <taxon>Clostridia</taxon>
        <taxon>Neomoorellales</taxon>
        <taxon>Neomoorellaceae</taxon>
        <taxon>Neomoorella</taxon>
    </lineage>
</organism>
<evidence type="ECO:0000313" key="3">
    <source>
        <dbReference type="EMBL" id="ABC18617.1"/>
    </source>
</evidence>
<name>Q2RLS2_MOOTA</name>
<dbReference type="InterPro" id="IPR000792">
    <property type="entry name" value="Tscrpt_reg_LuxR_C"/>
</dbReference>
<sequence>MPDQSYIVCPPPLSPQQRQIWDLYHKGYGAKRISKELGIRVENVKKQLKRVKNKLGYIEGEDKNFGQKPLGVSCAHEGLEEIAIYLLKSSP</sequence>
<dbReference type="OrthoDB" id="9789465at2"/>
<dbReference type="GO" id="GO:0006355">
    <property type="term" value="P:regulation of DNA-templated transcription"/>
    <property type="evidence" value="ECO:0007669"/>
    <property type="project" value="InterPro"/>
</dbReference>
<accession>Q2RLS2</accession>
<dbReference type="SUPFAM" id="SSF46894">
    <property type="entry name" value="C-terminal effector domain of the bipartite response regulators"/>
    <property type="match status" value="1"/>
</dbReference>
<dbReference type="AlphaFoldDB" id="Q2RLS2"/>
<dbReference type="HOGENOM" id="CLU_2423698_0_0_9"/>
<dbReference type="EnsemblBacteria" id="ABC18617">
    <property type="protein sequence ID" value="ABC18617"/>
    <property type="gene ID" value="Moth_0283"/>
</dbReference>
<reference evidence="3" key="1">
    <citation type="submission" date="2005-12" db="EMBL/GenBank/DDBJ databases">
        <title>Complete sequence of Moorella thermoacetica ATCC 39073.</title>
        <authorList>
            <consortium name="US DOE Joint Genome Institute"/>
            <person name="Copeland A."/>
            <person name="Lucas S."/>
            <person name="Lapidus A."/>
            <person name="Barry K."/>
            <person name="Detter J.C."/>
            <person name="Glavina T."/>
            <person name="Hammon N."/>
            <person name="Israni S."/>
            <person name="Pitluck S."/>
            <person name="Chertkov O."/>
            <person name="Saunders E.H."/>
            <person name="Brettin T."/>
            <person name="Bruce D."/>
            <person name="Han C."/>
            <person name="Tapia R."/>
            <person name="Gilna P."/>
            <person name="Schmutz J."/>
            <person name="Larimer F."/>
            <person name="Land M."/>
            <person name="Kyrpides N."/>
            <person name="Anderson I."/>
            <person name="Richardson P."/>
            <person name="Ragsdale S."/>
        </authorList>
    </citation>
    <scope>NUCLEOTIDE SEQUENCE</scope>
    <source>
        <strain evidence="3">ATCC 39073</strain>
    </source>
</reference>
<dbReference type="InterPro" id="IPR016032">
    <property type="entry name" value="Sig_transdc_resp-reg_C-effctor"/>
</dbReference>
<dbReference type="PATRIC" id="fig|264732.11.peg.302"/>
<dbReference type="Gene3D" id="1.10.10.10">
    <property type="entry name" value="Winged helix-like DNA-binding domain superfamily/Winged helix DNA-binding domain"/>
    <property type="match status" value="1"/>
</dbReference>
<dbReference type="GO" id="GO:0003677">
    <property type="term" value="F:DNA binding"/>
    <property type="evidence" value="ECO:0007669"/>
    <property type="project" value="InterPro"/>
</dbReference>
<feature type="domain" description="HTH luxR-type" evidence="2">
    <location>
        <begin position="27"/>
        <end position="54"/>
    </location>
</feature>
<protein>
    <submittedName>
        <fullName evidence="3">Response regulator receiver domain protein (CheY-like)</fullName>
    </submittedName>
</protein>
<feature type="coiled-coil region" evidence="1">
    <location>
        <begin position="34"/>
        <end position="61"/>
    </location>
</feature>
<keyword evidence="1" id="KW-0175">Coiled coil</keyword>
<evidence type="ECO:0000259" key="2">
    <source>
        <dbReference type="PROSITE" id="PS00622"/>
    </source>
</evidence>
<gene>
    <name evidence="3" type="ordered locus">Moth_0283</name>
</gene>
<dbReference type="EMBL" id="CP000232">
    <property type="protein sequence ID" value="ABC18617.1"/>
    <property type="molecule type" value="Genomic_DNA"/>
</dbReference>
<proteinExistence type="predicted"/>
<dbReference type="STRING" id="264732.Moth_0283"/>
<dbReference type="InterPro" id="IPR036388">
    <property type="entry name" value="WH-like_DNA-bd_sf"/>
</dbReference>
<evidence type="ECO:0000256" key="1">
    <source>
        <dbReference type="SAM" id="Coils"/>
    </source>
</evidence>
<dbReference type="PROSITE" id="PS00622">
    <property type="entry name" value="HTH_LUXR_1"/>
    <property type="match status" value="1"/>
</dbReference>
<dbReference type="KEGG" id="mta:Moth_0283"/>